<sequence length="144" mass="15124">MRAPGILLAIALAGCGAEPPSEDVSACVDRATRIAGKKPDGLRISSIVFTYDVTGFPGDRLRPLLEKGIEGSGPATMHSFSGATRGVAADFIARHDTSKPALLIAYRSLYQLQRPIVGDVAGAIRKGCALLAPEGHVVDIRMNL</sequence>
<keyword evidence="2" id="KW-1185">Reference proteome</keyword>
<dbReference type="EMBL" id="OBMI01000002">
    <property type="protein sequence ID" value="SOB87086.1"/>
    <property type="molecule type" value="Genomic_DNA"/>
</dbReference>
<dbReference type="Proteomes" id="UP000219494">
    <property type="component" value="Unassembled WGS sequence"/>
</dbReference>
<accession>A0A285QZ10</accession>
<dbReference type="RefSeq" id="WP_097064019.1">
    <property type="nucleotide sequence ID" value="NZ_OBMI01000002.1"/>
</dbReference>
<dbReference type="PROSITE" id="PS51257">
    <property type="entry name" value="PROKAR_LIPOPROTEIN"/>
    <property type="match status" value="1"/>
</dbReference>
<proteinExistence type="predicted"/>
<dbReference type="AlphaFoldDB" id="A0A285QZ10"/>
<protein>
    <submittedName>
        <fullName evidence="1">Uncharacterized protein</fullName>
    </submittedName>
</protein>
<dbReference type="OrthoDB" id="1550957at2"/>
<gene>
    <name evidence="1" type="ORF">SAMN06297144_2207</name>
</gene>
<organism evidence="1 2">
    <name type="scientific">Sphingomonas guangdongensis</name>
    <dbReference type="NCBI Taxonomy" id="1141890"/>
    <lineage>
        <taxon>Bacteria</taxon>
        <taxon>Pseudomonadati</taxon>
        <taxon>Pseudomonadota</taxon>
        <taxon>Alphaproteobacteria</taxon>
        <taxon>Sphingomonadales</taxon>
        <taxon>Sphingomonadaceae</taxon>
        <taxon>Sphingomonas</taxon>
    </lineage>
</organism>
<evidence type="ECO:0000313" key="1">
    <source>
        <dbReference type="EMBL" id="SOB87086.1"/>
    </source>
</evidence>
<reference evidence="1 2" key="1">
    <citation type="submission" date="2017-07" db="EMBL/GenBank/DDBJ databases">
        <authorList>
            <person name="Sun Z.S."/>
            <person name="Albrecht U."/>
            <person name="Echele G."/>
            <person name="Lee C.C."/>
        </authorList>
    </citation>
    <scope>NUCLEOTIDE SEQUENCE [LARGE SCALE GENOMIC DNA]</scope>
    <source>
        <strain evidence="1 2">CGMCC 1.12672</strain>
    </source>
</reference>
<evidence type="ECO:0000313" key="2">
    <source>
        <dbReference type="Proteomes" id="UP000219494"/>
    </source>
</evidence>
<name>A0A285QZ10_9SPHN</name>